<keyword evidence="5" id="KW-1185">Reference proteome</keyword>
<evidence type="ECO:0000313" key="4">
    <source>
        <dbReference type="EMBL" id="MDG4946921.1"/>
    </source>
</evidence>
<dbReference type="PANTHER" id="PTHR30576">
    <property type="entry name" value="COLANIC BIOSYNTHESIS UDP-GLUCOSE LIPID CARRIER TRANSFERASE"/>
    <property type="match status" value="1"/>
</dbReference>
<evidence type="ECO:0000256" key="2">
    <source>
        <dbReference type="SAM" id="Phobius"/>
    </source>
</evidence>
<comment type="similarity">
    <text evidence="1">Belongs to the bacterial sugar transferase family.</text>
</comment>
<keyword evidence="4" id="KW-0808">Transferase</keyword>
<dbReference type="RefSeq" id="WP_304421215.1">
    <property type="nucleotide sequence ID" value="NZ_JANCMU010000008.1"/>
</dbReference>
<organism evidence="4 5">
    <name type="scientific">Profundicola chukchiensis</name>
    <dbReference type="NCBI Taxonomy" id="2961959"/>
    <lineage>
        <taxon>Bacteria</taxon>
        <taxon>Pseudomonadati</taxon>
        <taxon>Bacteroidota</taxon>
        <taxon>Flavobacteriia</taxon>
        <taxon>Flavobacteriales</taxon>
        <taxon>Weeksellaceae</taxon>
        <taxon>Profundicola</taxon>
    </lineage>
</organism>
<comment type="caution">
    <text evidence="4">The sequence shown here is derived from an EMBL/GenBank/DDBJ whole genome shotgun (WGS) entry which is preliminary data.</text>
</comment>
<keyword evidence="2" id="KW-0472">Membrane</keyword>
<keyword evidence="2" id="KW-0812">Transmembrane</keyword>
<dbReference type="GO" id="GO:0016780">
    <property type="term" value="F:phosphotransferase activity, for other substituted phosphate groups"/>
    <property type="evidence" value="ECO:0007669"/>
    <property type="project" value="TreeGrafter"/>
</dbReference>
<evidence type="ECO:0000259" key="3">
    <source>
        <dbReference type="Pfam" id="PF02397"/>
    </source>
</evidence>
<feature type="domain" description="Bacterial sugar transferase" evidence="3">
    <location>
        <begin position="5"/>
        <end position="190"/>
    </location>
</feature>
<gene>
    <name evidence="4" type="ORF">NMK71_10905</name>
</gene>
<feature type="transmembrane region" description="Helical" evidence="2">
    <location>
        <begin position="12"/>
        <end position="30"/>
    </location>
</feature>
<dbReference type="Pfam" id="PF02397">
    <property type="entry name" value="Bac_transf"/>
    <property type="match status" value="1"/>
</dbReference>
<dbReference type="InterPro" id="IPR003362">
    <property type="entry name" value="Bact_transf"/>
</dbReference>
<dbReference type="EMBL" id="JANCMU010000008">
    <property type="protein sequence ID" value="MDG4946921.1"/>
    <property type="molecule type" value="Genomic_DNA"/>
</dbReference>
<dbReference type="AlphaFoldDB" id="A0A9X4RVP5"/>
<proteinExistence type="inferred from homology"/>
<dbReference type="Proteomes" id="UP001152599">
    <property type="component" value="Unassembled WGS sequence"/>
</dbReference>
<protein>
    <submittedName>
        <fullName evidence="4">Sugar transferase</fullName>
    </submittedName>
</protein>
<dbReference type="PANTHER" id="PTHR30576:SF0">
    <property type="entry name" value="UNDECAPRENYL-PHOSPHATE N-ACETYLGALACTOSAMINYL 1-PHOSPHATE TRANSFERASE-RELATED"/>
    <property type="match status" value="1"/>
</dbReference>
<reference evidence="4" key="1">
    <citation type="submission" date="2022-07" db="EMBL/GenBank/DDBJ databases">
        <title>Description and genome-wide analysis of Profundicola chukchiensis gen. nov., sp. nov., marine bacteria isolated from bottom sediments of the Chukchi Sea.</title>
        <authorList>
            <person name="Romanenko L."/>
            <person name="Otstavnykh N."/>
            <person name="Kurilenko V."/>
            <person name="Eremeev V."/>
            <person name="Velansky P."/>
            <person name="Mikhailov V."/>
            <person name="Isaeva M."/>
        </authorList>
    </citation>
    <scope>NUCLEOTIDE SEQUENCE</scope>
    <source>
        <strain evidence="4">KMM 9713</strain>
    </source>
</reference>
<sequence length="191" mass="21967">MKVIKFIFDNLLALVLLIIFAIPMLIIWVITTLDTGQNGLFLHERIGKGGKPFKMYKFRTLKGTYDNPITTEQTHQFSKSGKFLMKYKLDELPQLFNILNGTMSFVGPRPDVAGYADQLEGDDRIILSVKPGITGPAQIKYRDEASLLARAENPIELNDQVLWPDKVEINKDYIKNWSLKKDFQILWKTLF</sequence>
<evidence type="ECO:0000313" key="5">
    <source>
        <dbReference type="Proteomes" id="UP001152599"/>
    </source>
</evidence>
<name>A0A9X4RVP5_9FLAO</name>
<accession>A0A9X4RVP5</accession>
<evidence type="ECO:0000256" key="1">
    <source>
        <dbReference type="ARBA" id="ARBA00006464"/>
    </source>
</evidence>
<keyword evidence="2" id="KW-1133">Transmembrane helix</keyword>